<dbReference type="SUPFAM" id="SSF46689">
    <property type="entry name" value="Homeodomain-like"/>
    <property type="match status" value="1"/>
</dbReference>
<dbReference type="Proteomes" id="UP001596512">
    <property type="component" value="Unassembled WGS sequence"/>
</dbReference>
<dbReference type="Pfam" id="PF17940">
    <property type="entry name" value="TetR_C_31"/>
    <property type="match status" value="1"/>
</dbReference>
<sequence>MASNRERALKAAVELLGTGGLRALTHARVDDRAGLPKGSTSNHFRTRAALLDGAVAWMLEQERPEVGRTLDPATPEELLDDLCGLFAFMTGPNRVVTTARMVLWLEAGHNLSLRRALMSGRAVMEELVVPVLARLGACDPVAACEAFSACFQGLFVQWIARGEQLDPRPAFEVVLRGRSADRFGGRLLGIPWSWAPR</sequence>
<keyword evidence="5" id="KW-1185">Reference proteome</keyword>
<evidence type="ECO:0000256" key="2">
    <source>
        <dbReference type="PROSITE-ProRule" id="PRU00335"/>
    </source>
</evidence>
<evidence type="ECO:0000256" key="1">
    <source>
        <dbReference type="ARBA" id="ARBA00023125"/>
    </source>
</evidence>
<dbReference type="SUPFAM" id="SSF48498">
    <property type="entry name" value="Tetracyclin repressor-like, C-terminal domain"/>
    <property type="match status" value="1"/>
</dbReference>
<feature type="domain" description="HTH tetR-type" evidence="3">
    <location>
        <begin position="2"/>
        <end position="62"/>
    </location>
</feature>
<keyword evidence="1 2" id="KW-0238">DNA-binding</keyword>
<organism evidence="4 5">
    <name type="scientific">Actinokineospora soli</name>
    <dbReference type="NCBI Taxonomy" id="1048753"/>
    <lineage>
        <taxon>Bacteria</taxon>
        <taxon>Bacillati</taxon>
        <taxon>Actinomycetota</taxon>
        <taxon>Actinomycetes</taxon>
        <taxon>Pseudonocardiales</taxon>
        <taxon>Pseudonocardiaceae</taxon>
        <taxon>Actinokineospora</taxon>
    </lineage>
</organism>
<dbReference type="InterPro" id="IPR036271">
    <property type="entry name" value="Tet_transcr_reg_TetR-rel_C_sf"/>
</dbReference>
<proteinExistence type="predicted"/>
<accession>A0ABW2TPY6</accession>
<dbReference type="InterPro" id="IPR001647">
    <property type="entry name" value="HTH_TetR"/>
</dbReference>
<dbReference type="PROSITE" id="PS50977">
    <property type="entry name" value="HTH_TETR_2"/>
    <property type="match status" value="1"/>
</dbReference>
<comment type="caution">
    <text evidence="4">The sequence shown here is derived from an EMBL/GenBank/DDBJ whole genome shotgun (WGS) entry which is preliminary data.</text>
</comment>
<evidence type="ECO:0000313" key="4">
    <source>
        <dbReference type="EMBL" id="MFC7615070.1"/>
    </source>
</evidence>
<protein>
    <submittedName>
        <fullName evidence="4">TetR/AcrR family transcriptional regulator</fullName>
    </submittedName>
</protein>
<reference evidence="5" key="1">
    <citation type="journal article" date="2019" name="Int. J. Syst. Evol. Microbiol.">
        <title>The Global Catalogue of Microorganisms (GCM) 10K type strain sequencing project: providing services to taxonomists for standard genome sequencing and annotation.</title>
        <authorList>
            <consortium name="The Broad Institute Genomics Platform"/>
            <consortium name="The Broad Institute Genome Sequencing Center for Infectious Disease"/>
            <person name="Wu L."/>
            <person name="Ma J."/>
        </authorList>
    </citation>
    <scope>NUCLEOTIDE SEQUENCE [LARGE SCALE GENOMIC DNA]</scope>
    <source>
        <strain evidence="5">JCM 17695</strain>
    </source>
</reference>
<dbReference type="EMBL" id="JBHTEY010000004">
    <property type="protein sequence ID" value="MFC7615070.1"/>
    <property type="molecule type" value="Genomic_DNA"/>
</dbReference>
<gene>
    <name evidence="4" type="ORF">ACFQV2_17660</name>
</gene>
<dbReference type="Pfam" id="PF00440">
    <property type="entry name" value="TetR_N"/>
    <property type="match status" value="1"/>
</dbReference>
<dbReference type="Gene3D" id="1.10.357.10">
    <property type="entry name" value="Tetracycline Repressor, domain 2"/>
    <property type="match status" value="1"/>
</dbReference>
<evidence type="ECO:0000259" key="3">
    <source>
        <dbReference type="PROSITE" id="PS50977"/>
    </source>
</evidence>
<feature type="DNA-binding region" description="H-T-H motif" evidence="2">
    <location>
        <begin position="25"/>
        <end position="44"/>
    </location>
</feature>
<dbReference type="InterPro" id="IPR041583">
    <property type="entry name" value="TetR_C_31"/>
</dbReference>
<evidence type="ECO:0000313" key="5">
    <source>
        <dbReference type="Proteomes" id="UP001596512"/>
    </source>
</evidence>
<name>A0ABW2TPY6_9PSEU</name>
<dbReference type="InterPro" id="IPR009057">
    <property type="entry name" value="Homeodomain-like_sf"/>
</dbReference>